<evidence type="ECO:0000313" key="2">
    <source>
        <dbReference type="EMBL" id="ATL49152.1"/>
    </source>
</evidence>
<evidence type="ECO:0000313" key="3">
    <source>
        <dbReference type="Proteomes" id="UP000220133"/>
    </source>
</evidence>
<dbReference type="InterPro" id="IPR052533">
    <property type="entry name" value="WalJ/YycJ-like"/>
</dbReference>
<dbReference type="GO" id="GO:0016787">
    <property type="term" value="F:hydrolase activity"/>
    <property type="evidence" value="ECO:0007669"/>
    <property type="project" value="UniProtKB-KW"/>
</dbReference>
<sequence>MAVYISSLNSGSNGNCYYIGNENEAVLIDAGISCREIEKRMKCNGLSMEKVKAIFISHEHTDHIRGARVLSKKFQLPVYITPGTLQAGALEILPHLNVPYKAFDIIDIGKLRVKAFPKFHDAADPHSFTVSYEDIHIGIFTDIGQPCEQLVQHFKQCHAVFLEANYDVEMLDKGHYPYHLKQRIKGGHGHLSNHQALELFLQHRPEHLNLLLLSHLSKDNNNPQLVQSMFEKVCGGTKIVVASRYEASPVFKVIPSASFSASEQLKLF</sequence>
<dbReference type="Gene3D" id="3.60.15.10">
    <property type="entry name" value="Ribonuclease Z/Hydroxyacylglutathione hydrolase-like"/>
    <property type="match status" value="1"/>
</dbReference>
<keyword evidence="2" id="KW-0378">Hydrolase</keyword>
<name>A0A291QZ42_9BACT</name>
<accession>A0A291QZ42</accession>
<reference evidence="2 3" key="1">
    <citation type="submission" date="2017-10" db="EMBL/GenBank/DDBJ databases">
        <title>Paenichitinophaga pekingensis gen. nov., sp. nov., isolated from activated sludge.</title>
        <authorList>
            <person name="Jin D."/>
            <person name="Kong X."/>
            <person name="Deng Y."/>
            <person name="Bai Z."/>
        </authorList>
    </citation>
    <scope>NUCLEOTIDE SEQUENCE [LARGE SCALE GENOMIC DNA]</scope>
    <source>
        <strain evidence="2 3">13</strain>
    </source>
</reference>
<dbReference type="SMART" id="SM00849">
    <property type="entry name" value="Lactamase_B"/>
    <property type="match status" value="1"/>
</dbReference>
<dbReference type="PANTHER" id="PTHR47619:SF1">
    <property type="entry name" value="EXODEOXYRIBONUCLEASE WALJ"/>
    <property type="match status" value="1"/>
</dbReference>
<dbReference type="InterPro" id="IPR036866">
    <property type="entry name" value="RibonucZ/Hydroxyglut_hydro"/>
</dbReference>
<dbReference type="Proteomes" id="UP000220133">
    <property type="component" value="Chromosome"/>
</dbReference>
<dbReference type="InterPro" id="IPR001279">
    <property type="entry name" value="Metallo-B-lactamas"/>
</dbReference>
<dbReference type="KEGG" id="cbae:COR50_19330"/>
<dbReference type="PANTHER" id="PTHR47619">
    <property type="entry name" value="METALLO-HYDROLASE YYCJ-RELATED"/>
    <property type="match status" value="1"/>
</dbReference>
<dbReference type="SUPFAM" id="SSF56281">
    <property type="entry name" value="Metallo-hydrolase/oxidoreductase"/>
    <property type="match status" value="1"/>
</dbReference>
<dbReference type="EMBL" id="CP023777">
    <property type="protein sequence ID" value="ATL49152.1"/>
    <property type="molecule type" value="Genomic_DNA"/>
</dbReference>
<dbReference type="RefSeq" id="WP_098195520.1">
    <property type="nucleotide sequence ID" value="NZ_CP023777.1"/>
</dbReference>
<keyword evidence="3" id="KW-1185">Reference proteome</keyword>
<dbReference type="Pfam" id="PF00753">
    <property type="entry name" value="Lactamase_B"/>
    <property type="match status" value="1"/>
</dbReference>
<gene>
    <name evidence="2" type="ORF">COR50_19330</name>
</gene>
<organism evidence="2 3">
    <name type="scientific">Chitinophaga caeni</name>
    <dbReference type="NCBI Taxonomy" id="2029983"/>
    <lineage>
        <taxon>Bacteria</taxon>
        <taxon>Pseudomonadati</taxon>
        <taxon>Bacteroidota</taxon>
        <taxon>Chitinophagia</taxon>
        <taxon>Chitinophagales</taxon>
        <taxon>Chitinophagaceae</taxon>
        <taxon>Chitinophaga</taxon>
    </lineage>
</organism>
<dbReference type="AlphaFoldDB" id="A0A291QZ42"/>
<proteinExistence type="predicted"/>
<evidence type="ECO:0000259" key="1">
    <source>
        <dbReference type="SMART" id="SM00849"/>
    </source>
</evidence>
<dbReference type="OrthoDB" id="9781189at2"/>
<feature type="domain" description="Metallo-beta-lactamase" evidence="1">
    <location>
        <begin position="13"/>
        <end position="179"/>
    </location>
</feature>
<protein>
    <submittedName>
        <fullName evidence="2">MBL fold metallo-hydrolase</fullName>
    </submittedName>
</protein>